<keyword evidence="8" id="KW-1185">Reference proteome</keyword>
<evidence type="ECO:0000256" key="1">
    <source>
        <dbReference type="ARBA" id="ARBA00004141"/>
    </source>
</evidence>
<dbReference type="InterPro" id="IPR003689">
    <property type="entry name" value="ZIP"/>
</dbReference>
<organism evidence="7 9">
    <name type="scientific">Chryseobacterium indoltheticum</name>
    <dbReference type="NCBI Taxonomy" id="254"/>
    <lineage>
        <taxon>Bacteria</taxon>
        <taxon>Pseudomonadati</taxon>
        <taxon>Bacteroidota</taxon>
        <taxon>Flavobacteriia</taxon>
        <taxon>Flavobacteriales</taxon>
        <taxon>Weeksellaceae</taxon>
        <taxon>Chryseobacterium group</taxon>
        <taxon>Chryseobacterium</taxon>
    </lineage>
</organism>
<dbReference type="Proteomes" id="UP000185725">
    <property type="component" value="Unassembled WGS sequence"/>
</dbReference>
<comment type="subcellular location">
    <subcellularLocation>
        <location evidence="1">Membrane</location>
        <topology evidence="1">Multi-pass membrane protein</topology>
    </subcellularLocation>
</comment>
<gene>
    <name evidence="7" type="ORF">NCTC13560_02380</name>
    <name evidence="6" type="ORF">SAMN05421682_1226</name>
</gene>
<dbReference type="AlphaFoldDB" id="A0A381FCF6"/>
<keyword evidence="3 5" id="KW-1133">Transmembrane helix</keyword>
<feature type="transmembrane region" description="Helical" evidence="5">
    <location>
        <begin position="166"/>
        <end position="186"/>
    </location>
</feature>
<evidence type="ECO:0000313" key="7">
    <source>
        <dbReference type="EMBL" id="SUX44144.1"/>
    </source>
</evidence>
<evidence type="ECO:0000256" key="4">
    <source>
        <dbReference type="ARBA" id="ARBA00023136"/>
    </source>
</evidence>
<keyword evidence="4 5" id="KW-0472">Membrane</keyword>
<feature type="transmembrane region" description="Helical" evidence="5">
    <location>
        <begin position="67"/>
        <end position="84"/>
    </location>
</feature>
<accession>A0A381FCF6</accession>
<feature type="transmembrane region" description="Helical" evidence="5">
    <location>
        <begin position="223"/>
        <end position="241"/>
    </location>
</feature>
<evidence type="ECO:0000256" key="3">
    <source>
        <dbReference type="ARBA" id="ARBA00022989"/>
    </source>
</evidence>
<name>A0A381FCF6_9FLAO</name>
<evidence type="ECO:0000256" key="5">
    <source>
        <dbReference type="SAM" id="Phobius"/>
    </source>
</evidence>
<dbReference type="GO" id="GO:0005385">
    <property type="term" value="F:zinc ion transmembrane transporter activity"/>
    <property type="evidence" value="ECO:0007669"/>
    <property type="project" value="TreeGrafter"/>
</dbReference>
<feature type="transmembrane region" description="Helical" evidence="5">
    <location>
        <begin position="6"/>
        <end position="29"/>
    </location>
</feature>
<feature type="transmembrane region" description="Helical" evidence="5">
    <location>
        <begin position="41"/>
        <end position="61"/>
    </location>
</feature>
<dbReference type="PANTHER" id="PTHR11040">
    <property type="entry name" value="ZINC/IRON TRANSPORTER"/>
    <property type="match status" value="1"/>
</dbReference>
<evidence type="ECO:0000313" key="8">
    <source>
        <dbReference type="Proteomes" id="UP000185725"/>
    </source>
</evidence>
<feature type="transmembrane region" description="Helical" evidence="5">
    <location>
        <begin position="104"/>
        <end position="125"/>
    </location>
</feature>
<dbReference type="GO" id="GO:0016020">
    <property type="term" value="C:membrane"/>
    <property type="evidence" value="ECO:0007669"/>
    <property type="project" value="UniProtKB-SubCell"/>
</dbReference>
<evidence type="ECO:0000313" key="6">
    <source>
        <dbReference type="EMBL" id="SIR38694.1"/>
    </source>
</evidence>
<sequence length="250" mass="27927">MFYIAYHPFLINMIFILLILSVVAGVLLGKYFGQKEKFSKNLLILSAGFLITICLNEVFPQVYTSDIGNLGIFVIGGVLLQMILEALTKGFEHGHFHHHGESNILPMALMVGLFIHAFIEGIPLANETNPFSPYLLGILFHNLPISFILGAFLFNRTNSKISYPSILIVALFALASPFGMLLGNYFNPDWQPYFLAIVGGIFLHISSVIIFESNKNHNIDWSKIGLVILGVSLALMMHLFHDHSHVGHHH</sequence>
<dbReference type="EMBL" id="UFVS01000001">
    <property type="protein sequence ID" value="SUX44144.1"/>
    <property type="molecule type" value="Genomic_DNA"/>
</dbReference>
<feature type="transmembrane region" description="Helical" evidence="5">
    <location>
        <begin position="192"/>
        <end position="211"/>
    </location>
</feature>
<dbReference type="Pfam" id="PF02535">
    <property type="entry name" value="Zip"/>
    <property type="match status" value="1"/>
</dbReference>
<evidence type="ECO:0000313" key="9">
    <source>
        <dbReference type="Proteomes" id="UP000255231"/>
    </source>
</evidence>
<keyword evidence="2 5" id="KW-0812">Transmembrane</keyword>
<reference evidence="6 8" key="1">
    <citation type="submission" date="2017-01" db="EMBL/GenBank/DDBJ databases">
        <authorList>
            <person name="Varghese N."/>
            <person name="Submissions S."/>
        </authorList>
    </citation>
    <scope>NUCLEOTIDE SEQUENCE [LARGE SCALE GENOMIC DNA]</scope>
    <source>
        <strain evidence="6 8">ATCC 27950</strain>
    </source>
</reference>
<reference evidence="7 9" key="2">
    <citation type="submission" date="2018-06" db="EMBL/GenBank/DDBJ databases">
        <authorList>
            <consortium name="Pathogen Informatics"/>
            <person name="Doyle S."/>
        </authorList>
    </citation>
    <scope>NUCLEOTIDE SEQUENCE [LARGE SCALE GENOMIC DNA]</scope>
    <source>
        <strain evidence="7 9">NCTC13560</strain>
    </source>
</reference>
<proteinExistence type="predicted"/>
<evidence type="ECO:0000256" key="2">
    <source>
        <dbReference type="ARBA" id="ARBA00022692"/>
    </source>
</evidence>
<dbReference type="Proteomes" id="UP000255231">
    <property type="component" value="Unassembled WGS sequence"/>
</dbReference>
<dbReference type="EMBL" id="FTMF01000022">
    <property type="protein sequence ID" value="SIR38694.1"/>
    <property type="molecule type" value="Genomic_DNA"/>
</dbReference>
<dbReference type="PANTHER" id="PTHR11040:SF198">
    <property type="entry name" value="METAL HOMEOSTASIS FACTOR ATX2"/>
    <property type="match status" value="1"/>
</dbReference>
<protein>
    <submittedName>
        <fullName evidence="7">ZIP Zinc transporter</fullName>
    </submittedName>
</protein>
<feature type="transmembrane region" description="Helical" evidence="5">
    <location>
        <begin position="131"/>
        <end position="154"/>
    </location>
</feature>